<evidence type="ECO:0000256" key="1">
    <source>
        <dbReference type="SAM" id="SignalP"/>
    </source>
</evidence>
<reference evidence="2" key="2">
    <citation type="submission" date="2023-05" db="EMBL/GenBank/DDBJ databases">
        <authorList>
            <consortium name="Lawrence Berkeley National Laboratory"/>
            <person name="Steindorff A."/>
            <person name="Hensen N."/>
            <person name="Bonometti L."/>
            <person name="Westerberg I."/>
            <person name="Brannstrom I.O."/>
            <person name="Guillou S."/>
            <person name="Cros-Aarteil S."/>
            <person name="Calhoun S."/>
            <person name="Haridas S."/>
            <person name="Kuo A."/>
            <person name="Mondo S."/>
            <person name="Pangilinan J."/>
            <person name="Riley R."/>
            <person name="Labutti K."/>
            <person name="Andreopoulos B."/>
            <person name="Lipzen A."/>
            <person name="Chen C."/>
            <person name="Yanf M."/>
            <person name="Daum C."/>
            <person name="Ng V."/>
            <person name="Clum A."/>
            <person name="Ohm R."/>
            <person name="Martin F."/>
            <person name="Silar P."/>
            <person name="Natvig D."/>
            <person name="Lalanne C."/>
            <person name="Gautier V."/>
            <person name="Ament-Velasquez S.L."/>
            <person name="Kruys A."/>
            <person name="Hutchinson M.I."/>
            <person name="Powell A.J."/>
            <person name="Barry K."/>
            <person name="Miller A.N."/>
            <person name="Grigoriev I.V."/>
            <person name="Debuchy R."/>
            <person name="Gladieux P."/>
            <person name="Thoren M.H."/>
            <person name="Johannesson H."/>
        </authorList>
    </citation>
    <scope>NUCLEOTIDE SEQUENCE</scope>
    <source>
        <strain evidence="2">CBS 532.94</strain>
    </source>
</reference>
<feature type="chain" id="PRO_5043053367" evidence="1">
    <location>
        <begin position="23"/>
        <end position="355"/>
    </location>
</feature>
<organism evidence="2 3">
    <name type="scientific">Achaetomium macrosporum</name>
    <dbReference type="NCBI Taxonomy" id="79813"/>
    <lineage>
        <taxon>Eukaryota</taxon>
        <taxon>Fungi</taxon>
        <taxon>Dikarya</taxon>
        <taxon>Ascomycota</taxon>
        <taxon>Pezizomycotina</taxon>
        <taxon>Sordariomycetes</taxon>
        <taxon>Sordariomycetidae</taxon>
        <taxon>Sordariales</taxon>
        <taxon>Chaetomiaceae</taxon>
        <taxon>Achaetomium</taxon>
    </lineage>
</organism>
<comment type="caution">
    <text evidence="2">The sequence shown here is derived from an EMBL/GenBank/DDBJ whole genome shotgun (WGS) entry which is preliminary data.</text>
</comment>
<keyword evidence="1" id="KW-0732">Signal</keyword>
<gene>
    <name evidence="2" type="ORF">C8A03DRAFT_35518</name>
</gene>
<dbReference type="Proteomes" id="UP001303760">
    <property type="component" value="Unassembled WGS sequence"/>
</dbReference>
<sequence>MAPTLTLKGLLLPLIWATLAAARAVSWYDDRYSFLGTRQEDELSDEFCDAPCDIGGCIADACSTSPFLTVRSPNSWAQTNASAHWLGKRAFSNEHPSTYIPAVFHRTASDLAYFGTPKDFQGRSKVGRTIKDTEQPVSWQYEFKDRPFQLVSGGLHGCTMVTLVSKRAVWMAHYWESYSNGPWVATRPADDHNDKVWIERVVMHFKGQPVTKPTPSMYRSKVTGTDYIKPGPSAVGIDPNLFNRDDDDTKLFIMSPVAEGKPAGGDLRYPKKMDEIRRQIRSHLGFGAKDYGKIPAVTMAYLRLNYKKPEEKALENKTQRGMALFQYDPQGEGGKAWRLYYEDTCYHSSTPNNKC</sequence>
<name>A0AAN7C747_9PEZI</name>
<proteinExistence type="predicted"/>
<reference evidence="2" key="1">
    <citation type="journal article" date="2023" name="Mol. Phylogenet. Evol.">
        <title>Genome-scale phylogeny and comparative genomics of the fungal order Sordariales.</title>
        <authorList>
            <person name="Hensen N."/>
            <person name="Bonometti L."/>
            <person name="Westerberg I."/>
            <person name="Brannstrom I.O."/>
            <person name="Guillou S."/>
            <person name="Cros-Aarteil S."/>
            <person name="Calhoun S."/>
            <person name="Haridas S."/>
            <person name="Kuo A."/>
            <person name="Mondo S."/>
            <person name="Pangilinan J."/>
            <person name="Riley R."/>
            <person name="LaButti K."/>
            <person name="Andreopoulos B."/>
            <person name="Lipzen A."/>
            <person name="Chen C."/>
            <person name="Yan M."/>
            <person name="Daum C."/>
            <person name="Ng V."/>
            <person name="Clum A."/>
            <person name="Steindorff A."/>
            <person name="Ohm R.A."/>
            <person name="Martin F."/>
            <person name="Silar P."/>
            <person name="Natvig D.O."/>
            <person name="Lalanne C."/>
            <person name="Gautier V."/>
            <person name="Ament-Velasquez S.L."/>
            <person name="Kruys A."/>
            <person name="Hutchinson M.I."/>
            <person name="Powell A.J."/>
            <person name="Barry K."/>
            <person name="Miller A.N."/>
            <person name="Grigoriev I.V."/>
            <person name="Debuchy R."/>
            <person name="Gladieux P."/>
            <person name="Hiltunen Thoren M."/>
            <person name="Johannesson H."/>
        </authorList>
    </citation>
    <scope>NUCLEOTIDE SEQUENCE</scope>
    <source>
        <strain evidence="2">CBS 532.94</strain>
    </source>
</reference>
<keyword evidence="3" id="KW-1185">Reference proteome</keyword>
<dbReference type="EMBL" id="MU860184">
    <property type="protein sequence ID" value="KAK4236579.1"/>
    <property type="molecule type" value="Genomic_DNA"/>
</dbReference>
<protein>
    <submittedName>
        <fullName evidence="2">Uncharacterized protein</fullName>
    </submittedName>
</protein>
<dbReference type="AlphaFoldDB" id="A0AAN7C747"/>
<evidence type="ECO:0000313" key="2">
    <source>
        <dbReference type="EMBL" id="KAK4236579.1"/>
    </source>
</evidence>
<feature type="signal peptide" evidence="1">
    <location>
        <begin position="1"/>
        <end position="22"/>
    </location>
</feature>
<accession>A0AAN7C747</accession>
<evidence type="ECO:0000313" key="3">
    <source>
        <dbReference type="Proteomes" id="UP001303760"/>
    </source>
</evidence>